<feature type="compositionally biased region" description="Basic and acidic residues" evidence="1">
    <location>
        <begin position="1"/>
        <end position="27"/>
    </location>
</feature>
<proteinExistence type="predicted"/>
<feature type="region of interest" description="Disordered" evidence="1">
    <location>
        <begin position="1"/>
        <end position="58"/>
    </location>
</feature>
<feature type="compositionally biased region" description="Basic and acidic residues" evidence="1">
    <location>
        <begin position="47"/>
        <end position="58"/>
    </location>
</feature>
<name>A0A6S6U0M1_9BACT</name>
<dbReference type="EMBL" id="CACVAS010000170">
    <property type="protein sequence ID" value="CAA6828165.1"/>
    <property type="molecule type" value="Genomic_DNA"/>
</dbReference>
<dbReference type="AlphaFoldDB" id="A0A6S6U0M1"/>
<accession>A0A6S6U0M1</accession>
<sequence>MELRSATKREQDKAYEKGKKRREENEKNPSNNKGPKDDGYEDMTPGQKEEYKKGYRGE</sequence>
<gene>
    <name evidence="2" type="ORF">HELGO_WM1875</name>
</gene>
<reference evidence="2" key="1">
    <citation type="submission" date="2020-01" db="EMBL/GenBank/DDBJ databases">
        <authorList>
            <person name="Meier V. D."/>
            <person name="Meier V D."/>
        </authorList>
    </citation>
    <scope>NUCLEOTIDE SEQUENCE</scope>
    <source>
        <strain evidence="2">HLG_WM_MAG_01</strain>
    </source>
</reference>
<evidence type="ECO:0000313" key="2">
    <source>
        <dbReference type="EMBL" id="CAA6828165.1"/>
    </source>
</evidence>
<protein>
    <submittedName>
        <fullName evidence="2">Uncharacterized protein</fullName>
    </submittedName>
</protein>
<organism evidence="2">
    <name type="scientific">uncultured Sulfurovum sp</name>
    <dbReference type="NCBI Taxonomy" id="269237"/>
    <lineage>
        <taxon>Bacteria</taxon>
        <taxon>Pseudomonadati</taxon>
        <taxon>Campylobacterota</taxon>
        <taxon>Epsilonproteobacteria</taxon>
        <taxon>Campylobacterales</taxon>
        <taxon>Sulfurovaceae</taxon>
        <taxon>Sulfurovum</taxon>
        <taxon>environmental samples</taxon>
    </lineage>
</organism>
<evidence type="ECO:0000256" key="1">
    <source>
        <dbReference type="SAM" id="MobiDB-lite"/>
    </source>
</evidence>